<reference evidence="1" key="1">
    <citation type="submission" date="2021-06" db="EMBL/GenBank/DDBJ databases">
        <authorList>
            <person name="Kallberg Y."/>
            <person name="Tangrot J."/>
            <person name="Rosling A."/>
        </authorList>
    </citation>
    <scope>NUCLEOTIDE SEQUENCE</scope>
    <source>
        <strain evidence="1">AU212A</strain>
    </source>
</reference>
<evidence type="ECO:0000313" key="2">
    <source>
        <dbReference type="Proteomes" id="UP000789860"/>
    </source>
</evidence>
<proteinExistence type="predicted"/>
<organism evidence="1 2">
    <name type="scientific">Scutellospora calospora</name>
    <dbReference type="NCBI Taxonomy" id="85575"/>
    <lineage>
        <taxon>Eukaryota</taxon>
        <taxon>Fungi</taxon>
        <taxon>Fungi incertae sedis</taxon>
        <taxon>Mucoromycota</taxon>
        <taxon>Glomeromycotina</taxon>
        <taxon>Glomeromycetes</taxon>
        <taxon>Diversisporales</taxon>
        <taxon>Gigasporaceae</taxon>
        <taxon>Scutellospora</taxon>
    </lineage>
</organism>
<gene>
    <name evidence="1" type="ORF">SCALOS_LOCUS8590</name>
</gene>
<evidence type="ECO:0000313" key="1">
    <source>
        <dbReference type="EMBL" id="CAG8648641.1"/>
    </source>
</evidence>
<name>A0ACA9NC70_9GLOM</name>
<dbReference type="Proteomes" id="UP000789860">
    <property type="component" value="Unassembled WGS sequence"/>
</dbReference>
<feature type="non-terminal residue" evidence="1">
    <location>
        <position position="1"/>
    </location>
</feature>
<accession>A0ACA9NC70</accession>
<feature type="non-terminal residue" evidence="1">
    <location>
        <position position="209"/>
    </location>
</feature>
<dbReference type="EMBL" id="CAJVPM010023197">
    <property type="protein sequence ID" value="CAG8648641.1"/>
    <property type="molecule type" value="Genomic_DNA"/>
</dbReference>
<protein>
    <submittedName>
        <fullName evidence="1">4058_t:CDS:1</fullName>
    </submittedName>
</protein>
<keyword evidence="2" id="KW-1185">Reference proteome</keyword>
<comment type="caution">
    <text evidence="1">The sequence shown here is derived from an EMBL/GenBank/DDBJ whole genome shotgun (WGS) entry which is preliminary data.</text>
</comment>
<sequence>ILADRLDIHRRIMVLCITCGILMFWSLPFSGEYFGFVGLFINFVLYSIFDGGVSPLMDNLSINILNRKGDPTEFGRQRLFGTLSYGISGAILGFVVDRFKSLYVMFFSYGFFMGMFLLVLNLIPWRDFKIDHHDELITDNIDLDQFGRMSNESSTQIVDTKIMETTPPPFMESFLKLITKPRLLLFLFVLLSTRTMKMSTSTFLYVYLS</sequence>